<dbReference type="STRING" id="1121895.GCA_000378485_03687"/>
<evidence type="ECO:0000313" key="3">
    <source>
        <dbReference type="Proteomes" id="UP000030152"/>
    </source>
</evidence>
<comment type="caution">
    <text evidence="2">The sequence shown here is derived from an EMBL/GenBank/DDBJ whole genome shotgun (WGS) entry which is preliminary data.</text>
</comment>
<feature type="region of interest" description="Disordered" evidence="1">
    <location>
        <begin position="552"/>
        <end position="577"/>
    </location>
</feature>
<name>A0A0A2LZI3_9FLAO</name>
<proteinExistence type="predicted"/>
<dbReference type="eggNOG" id="COG0457">
    <property type="taxonomic scope" value="Bacteria"/>
</dbReference>
<dbReference type="Pfam" id="PF13174">
    <property type="entry name" value="TPR_6"/>
    <property type="match status" value="1"/>
</dbReference>
<feature type="compositionally biased region" description="Polar residues" evidence="1">
    <location>
        <begin position="453"/>
        <end position="467"/>
    </location>
</feature>
<dbReference type="SUPFAM" id="SSF48452">
    <property type="entry name" value="TPR-like"/>
    <property type="match status" value="2"/>
</dbReference>
<gene>
    <name evidence="2" type="ORF">Q765_14185</name>
</gene>
<feature type="compositionally biased region" description="Acidic residues" evidence="1">
    <location>
        <begin position="559"/>
        <end position="568"/>
    </location>
</feature>
<dbReference type="SMART" id="SM00028">
    <property type="entry name" value="TPR"/>
    <property type="match status" value="5"/>
</dbReference>
<feature type="region of interest" description="Disordered" evidence="1">
    <location>
        <begin position="450"/>
        <end position="503"/>
    </location>
</feature>
<dbReference type="OrthoDB" id="1522549at2"/>
<reference evidence="2 3" key="1">
    <citation type="submission" date="2013-09" db="EMBL/GenBank/DDBJ databases">
        <authorList>
            <person name="Zeng Z."/>
            <person name="Chen C."/>
        </authorList>
    </citation>
    <scope>NUCLEOTIDE SEQUENCE [LARGE SCALE GENOMIC DNA]</scope>
    <source>
        <strain evidence="2 3">WB 3.3-2</strain>
    </source>
</reference>
<accession>A0A0A2LZI3</accession>
<feature type="compositionally biased region" description="Polar residues" evidence="1">
    <location>
        <begin position="484"/>
        <end position="495"/>
    </location>
</feature>
<dbReference type="EMBL" id="JRLX01000016">
    <property type="protein sequence ID" value="KGO85772.1"/>
    <property type="molecule type" value="Genomic_DNA"/>
</dbReference>
<dbReference type="InterPro" id="IPR011990">
    <property type="entry name" value="TPR-like_helical_dom_sf"/>
</dbReference>
<dbReference type="Gene3D" id="1.25.40.10">
    <property type="entry name" value="Tetratricopeptide repeat domain"/>
    <property type="match status" value="3"/>
</dbReference>
<dbReference type="RefSeq" id="WP_020214862.1">
    <property type="nucleotide sequence ID" value="NZ_JRLX01000016.1"/>
</dbReference>
<organism evidence="2 3">
    <name type="scientific">Flavobacterium rivuli WB 3.3-2 = DSM 21788</name>
    <dbReference type="NCBI Taxonomy" id="1121895"/>
    <lineage>
        <taxon>Bacteria</taxon>
        <taxon>Pseudomonadati</taxon>
        <taxon>Bacteroidota</taxon>
        <taxon>Flavobacteriia</taxon>
        <taxon>Flavobacteriales</taxon>
        <taxon>Flavobacteriaceae</taxon>
        <taxon>Flavobacterium</taxon>
    </lineage>
</organism>
<evidence type="ECO:0000313" key="2">
    <source>
        <dbReference type="EMBL" id="KGO85772.1"/>
    </source>
</evidence>
<dbReference type="AlphaFoldDB" id="A0A0A2LZI3"/>
<dbReference type="InterPro" id="IPR019734">
    <property type="entry name" value="TPR_rpt"/>
</dbReference>
<dbReference type="PROSITE" id="PS51257">
    <property type="entry name" value="PROKAR_LIPOPROTEIN"/>
    <property type="match status" value="1"/>
</dbReference>
<evidence type="ECO:0000256" key="1">
    <source>
        <dbReference type="SAM" id="MobiDB-lite"/>
    </source>
</evidence>
<keyword evidence="3" id="KW-1185">Reference proteome</keyword>
<dbReference type="Proteomes" id="UP000030152">
    <property type="component" value="Unassembled WGS sequence"/>
</dbReference>
<sequence>MKTSTHKYIYLFGALGLGLACSTKKDTFVNRNFHAVNTKYNVMYNGNNALTAGIVDLKSTYADNYWDILPIERMQPTTEEMEPTDKRNANFERAETKATKAIQKHSMNIGGSERNPQMDEAHLLLGQSRYYDNRFVPALEAFNYVLYKYPGSSRIDEVKVWREKTNIRLENDGIAIKNLKKLLKEKQGQMDEQIYADANAILAQAYVKINAPDSALFVLKKAIAASKDNEKTARYNFILGQLYSKQRMPDSAYAAYQNVIDMKRRSPRIYVIQAHAMQAGQFDYKAGDTLAFMKKYRDLLDDRENRPYLDIINHQVGLFYDKQNINDKAKLYYNKSLRRKPADKYLSASNYRNIAEINFEEAKYVNAGKYYDSTMVYMDFRTREYKSIKKKRDNLEDVIKYEAIAHDNDSILHITSLPAAGQVTYFEDYIVKLKAQEELQKKKLEEEARKQANIAQNSSARPMSQGNGMMADDNLTSPAAAAASKNTTLGSQANSPKKGGNAAAAGGLTAGKAGPFYFYTPATVAYGRQEFKSRWGSRALGDNWRVASEIRGNAGSAGSDEDTADGDGTDSLSGKKKEDILDPRYTADFYIKQLPTEQKVLDSLAKDRNFAYYQLGLIYKEKFKEYQRAADKLEKLLVNNPEERLVLPAKYNLFKIYEIIDPAKANAYKQQILTGYPDSRYAEIIRNPTSDAVAQGSPEAIYAALFKKYEAGEVREIQAPLDEYIEKYTGEEIVSKYDFLKAKVTGRLQGLDEYKKALNYVALTYPNSYEGKQAEDILKKEIPVLEKLAFGRPATSFKIIFKFDANDPKIKTLTEKIQKFIKDGNNNSITLSNDIYTTTENLLVIHGLINKLAAVDAVSILKDYKSYKVAETPVIISTEDYKIVQIKKSFVQYLAIQ</sequence>
<protein>
    <submittedName>
        <fullName evidence="2">Gliding motility protein</fullName>
    </submittedName>
</protein>